<dbReference type="Gene3D" id="3.40.50.880">
    <property type="match status" value="1"/>
</dbReference>
<keyword evidence="3" id="KW-0804">Transcription</keyword>
<evidence type="ECO:0000256" key="4">
    <source>
        <dbReference type="SAM" id="MobiDB-lite"/>
    </source>
</evidence>
<dbReference type="Pfam" id="PF01965">
    <property type="entry name" value="DJ-1_PfpI"/>
    <property type="match status" value="1"/>
</dbReference>
<keyword evidence="7" id="KW-1185">Reference proteome</keyword>
<dbReference type="EMBL" id="JAROAV010000043">
    <property type="protein sequence ID" value="MDF8265815.1"/>
    <property type="molecule type" value="Genomic_DNA"/>
</dbReference>
<evidence type="ECO:0000313" key="7">
    <source>
        <dbReference type="Proteomes" id="UP001528912"/>
    </source>
</evidence>
<organism evidence="6 7">
    <name type="scientific">Luteipulveratus flavus</name>
    <dbReference type="NCBI Taxonomy" id="3031728"/>
    <lineage>
        <taxon>Bacteria</taxon>
        <taxon>Bacillati</taxon>
        <taxon>Actinomycetota</taxon>
        <taxon>Actinomycetes</taxon>
        <taxon>Micrococcales</taxon>
        <taxon>Dermacoccaceae</taxon>
        <taxon>Luteipulveratus</taxon>
    </lineage>
</organism>
<dbReference type="Gene3D" id="1.10.10.60">
    <property type="entry name" value="Homeodomain-like"/>
    <property type="match status" value="1"/>
</dbReference>
<evidence type="ECO:0000256" key="2">
    <source>
        <dbReference type="ARBA" id="ARBA00023125"/>
    </source>
</evidence>
<dbReference type="InterPro" id="IPR029062">
    <property type="entry name" value="Class_I_gatase-like"/>
</dbReference>
<dbReference type="PROSITE" id="PS00041">
    <property type="entry name" value="HTH_ARAC_FAMILY_1"/>
    <property type="match status" value="1"/>
</dbReference>
<evidence type="ECO:0000313" key="6">
    <source>
        <dbReference type="EMBL" id="MDF8265815.1"/>
    </source>
</evidence>
<accession>A0ABT6CA95</accession>
<dbReference type="Pfam" id="PF12833">
    <property type="entry name" value="HTH_18"/>
    <property type="match status" value="1"/>
</dbReference>
<dbReference type="CDD" id="cd03137">
    <property type="entry name" value="GATase1_AraC_1"/>
    <property type="match status" value="1"/>
</dbReference>
<dbReference type="InterPro" id="IPR002818">
    <property type="entry name" value="DJ-1/PfpI"/>
</dbReference>
<feature type="region of interest" description="Disordered" evidence="4">
    <location>
        <begin position="315"/>
        <end position="342"/>
    </location>
</feature>
<evidence type="ECO:0000259" key="5">
    <source>
        <dbReference type="PROSITE" id="PS01124"/>
    </source>
</evidence>
<name>A0ABT6CA95_9MICO</name>
<dbReference type="PROSITE" id="PS01124">
    <property type="entry name" value="HTH_ARAC_FAMILY_2"/>
    <property type="match status" value="1"/>
</dbReference>
<evidence type="ECO:0000256" key="3">
    <source>
        <dbReference type="ARBA" id="ARBA00023163"/>
    </source>
</evidence>
<sequence>MIEPRRIVVVGYHAAELIDIACVTSALVMANWLRRSALYDPTVATPGGRPIVCGSGLTLQAESALERVTGPVDTVLVSGGIGHVQAAADPVLVAHVRRLARDARRVASVCTGAGILAASGVLDGRRAATHWFHADDLAASYPQVCFDPAPIYIRDGNLATSAGVTSALDLTLSFIEEDGGADLARSVARHMVTYLQRPGNQAQMSVFTSAPSAAGDVVRRVVDRITADPGGDLTTANLAAVAGVSERHLTRLFLQDLGETPGRFVRRARVEAAAHLLVTTALTVERIAVRCGFGSAESLRQAFTTRYGVAPSHYRRTQSATGGATTPGRGSGVDPLAVQLAR</sequence>
<dbReference type="SMART" id="SM00342">
    <property type="entry name" value="HTH_ARAC"/>
    <property type="match status" value="1"/>
</dbReference>
<proteinExistence type="predicted"/>
<comment type="caution">
    <text evidence="6">The sequence shown here is derived from an EMBL/GenBank/DDBJ whole genome shotgun (WGS) entry which is preliminary data.</text>
</comment>
<dbReference type="SUPFAM" id="SSF52317">
    <property type="entry name" value="Class I glutamine amidotransferase-like"/>
    <property type="match status" value="1"/>
</dbReference>
<dbReference type="PANTHER" id="PTHR43130:SF3">
    <property type="entry name" value="HTH-TYPE TRANSCRIPTIONAL REGULATOR RV1931C"/>
    <property type="match status" value="1"/>
</dbReference>
<dbReference type="InterPro" id="IPR018062">
    <property type="entry name" value="HTH_AraC-typ_CS"/>
</dbReference>
<evidence type="ECO:0000256" key="1">
    <source>
        <dbReference type="ARBA" id="ARBA00023015"/>
    </source>
</evidence>
<dbReference type="InterPro" id="IPR018060">
    <property type="entry name" value="HTH_AraC"/>
</dbReference>
<feature type="domain" description="HTH araC/xylS-type" evidence="5">
    <location>
        <begin position="219"/>
        <end position="317"/>
    </location>
</feature>
<dbReference type="InterPro" id="IPR052158">
    <property type="entry name" value="INH-QAR"/>
</dbReference>
<keyword evidence="2" id="KW-0238">DNA-binding</keyword>
<dbReference type="Proteomes" id="UP001528912">
    <property type="component" value="Unassembled WGS sequence"/>
</dbReference>
<reference evidence="6 7" key="1">
    <citation type="submission" date="2023-03" db="EMBL/GenBank/DDBJ databases">
        <title>YIM 133296 draft genome.</title>
        <authorList>
            <person name="Xiong L."/>
        </authorList>
    </citation>
    <scope>NUCLEOTIDE SEQUENCE [LARGE SCALE GENOMIC DNA]</scope>
    <source>
        <strain evidence="6 7">YIM 133296</strain>
    </source>
</reference>
<protein>
    <submittedName>
        <fullName evidence="6">GlxA family transcriptional regulator</fullName>
    </submittedName>
</protein>
<keyword evidence="1" id="KW-0805">Transcription regulation</keyword>
<dbReference type="RefSeq" id="WP_277193092.1">
    <property type="nucleotide sequence ID" value="NZ_JAROAV010000043.1"/>
</dbReference>
<dbReference type="SUPFAM" id="SSF46689">
    <property type="entry name" value="Homeodomain-like"/>
    <property type="match status" value="2"/>
</dbReference>
<gene>
    <name evidence="6" type="ORF">P4R38_16330</name>
</gene>
<dbReference type="InterPro" id="IPR009057">
    <property type="entry name" value="Homeodomain-like_sf"/>
</dbReference>
<dbReference type="PANTHER" id="PTHR43130">
    <property type="entry name" value="ARAC-FAMILY TRANSCRIPTIONAL REGULATOR"/>
    <property type="match status" value="1"/>
</dbReference>